<dbReference type="EMBL" id="ABXU01000030">
    <property type="protein sequence ID" value="EEB33770.1"/>
    <property type="molecule type" value="Genomic_DNA"/>
</dbReference>
<dbReference type="AlphaFoldDB" id="B6WT80"/>
<organism evidence="1 2">
    <name type="scientific">Desulfovibrio piger ATCC 29098</name>
    <dbReference type="NCBI Taxonomy" id="411464"/>
    <lineage>
        <taxon>Bacteria</taxon>
        <taxon>Pseudomonadati</taxon>
        <taxon>Thermodesulfobacteriota</taxon>
        <taxon>Desulfovibrionia</taxon>
        <taxon>Desulfovibrionales</taxon>
        <taxon>Desulfovibrionaceae</taxon>
        <taxon>Desulfovibrio</taxon>
    </lineage>
</organism>
<proteinExistence type="predicted"/>
<dbReference type="Proteomes" id="UP000003676">
    <property type="component" value="Unassembled WGS sequence"/>
</dbReference>
<dbReference type="Gene3D" id="2.60.120.1110">
    <property type="match status" value="1"/>
</dbReference>
<dbReference type="HOGENOM" id="CLU_1872104_0_0_7"/>
<evidence type="ECO:0000313" key="2">
    <source>
        <dbReference type="Proteomes" id="UP000003676"/>
    </source>
</evidence>
<comment type="caution">
    <text evidence="1">The sequence shown here is derived from an EMBL/GenBank/DDBJ whole genome shotgun (WGS) entry which is preliminary data.</text>
</comment>
<reference evidence="1 2" key="2">
    <citation type="submission" date="2008-10" db="EMBL/GenBank/DDBJ databases">
        <authorList>
            <person name="Fulton L."/>
            <person name="Clifton S."/>
            <person name="Fulton B."/>
            <person name="Xu J."/>
            <person name="Minx P."/>
            <person name="Pepin K.H."/>
            <person name="Johnson M."/>
            <person name="Bhonagiri V."/>
            <person name="Nash W.E."/>
            <person name="Mardis E.R."/>
            <person name="Wilson R.K."/>
        </authorList>
    </citation>
    <scope>NUCLEOTIDE SEQUENCE [LARGE SCALE GENOMIC DNA]</scope>
    <source>
        <strain evidence="1 2">ATCC 29098</strain>
    </source>
</reference>
<accession>B6WT80</accession>
<dbReference type="RefSeq" id="WP_006005882.1">
    <property type="nucleotide sequence ID" value="NZ_DS996355.1"/>
</dbReference>
<reference evidence="1 2" key="1">
    <citation type="submission" date="2008-10" db="EMBL/GenBank/DDBJ databases">
        <title>Draft genome sequence of Desulvovibrio piger (ATCC 29098).</title>
        <authorList>
            <person name="Sudarsanam P."/>
            <person name="Ley R."/>
            <person name="Guruge J."/>
            <person name="Turnbaugh P.J."/>
            <person name="Mahowald M."/>
            <person name="Liep D."/>
            <person name="Gordon J."/>
        </authorList>
    </citation>
    <scope>NUCLEOTIDE SEQUENCE [LARGE SCALE GENOMIC DNA]</scope>
    <source>
        <strain evidence="1 2">ATCC 29098</strain>
    </source>
</reference>
<dbReference type="OrthoDB" id="7350658at2"/>
<evidence type="ECO:0000313" key="1">
    <source>
        <dbReference type="EMBL" id="EEB33770.1"/>
    </source>
</evidence>
<name>B6WT80_9BACT</name>
<protein>
    <submittedName>
        <fullName evidence="1">Uncharacterized protein</fullName>
    </submittedName>
</protein>
<sequence length="136" mass="14346">MSFSYGSENRWYDQFFEKGKAINAAEFVCANALVVGEHHGALAVTVMAAGAVKVAADKTFKLTLQGSDTEDGPFADIPGAPEVTITGTTSTGTSFADGDILCKLVLPDTKRYVKIKVTSDTTSSGTVDVVLSYLAR</sequence>
<dbReference type="eggNOG" id="ENOG503180P">
    <property type="taxonomic scope" value="Bacteria"/>
</dbReference>
<gene>
    <name evidence="1" type="ORF">DESPIG_01285</name>
</gene>